<feature type="compositionally biased region" description="Low complexity" evidence="2">
    <location>
        <begin position="222"/>
        <end position="241"/>
    </location>
</feature>
<evidence type="ECO:0000256" key="2">
    <source>
        <dbReference type="SAM" id="MobiDB-lite"/>
    </source>
</evidence>
<reference evidence="3 4" key="1">
    <citation type="submission" date="2024-02" db="EMBL/GenBank/DDBJ databases">
        <authorList>
            <person name="Chen Y."/>
            <person name="Shah S."/>
            <person name="Dougan E. K."/>
            <person name="Thang M."/>
            <person name="Chan C."/>
        </authorList>
    </citation>
    <scope>NUCLEOTIDE SEQUENCE [LARGE SCALE GENOMIC DNA]</scope>
</reference>
<feature type="region of interest" description="Disordered" evidence="2">
    <location>
        <begin position="207"/>
        <end position="241"/>
    </location>
</feature>
<feature type="compositionally biased region" description="Polar residues" evidence="2">
    <location>
        <begin position="435"/>
        <end position="445"/>
    </location>
</feature>
<sequence length="608" mass="67773">MEQVVTELDGFTRVCAQTLQKLGEKEKEKDGSRADPRTLVKPDVWSPGTVDEEQPTWSFLFKSYLAFVEEEFMNDLEHVEKDLEQEEDVQKGAKKLYAYLVSFVKGRPLPIVRSVTDTDGFRAWQGLCREFQPKTRQGELGIIQALVAFPQFEKGTGIMKYEKLVGQLRQHVQLNVKPGTRYAQVRESMVAYELSTAAWSSAKILERHDSGDHGGNGGGQPSGPSTGTSSSSANTAQSSNTSYTGTVRRVWEIKTPPMLETCEIFDLAEEGEIDIEKSFTEGFEMMVTEEDMVEHFDLTKTDMDDRWTMEDNFTQEIDLFDYKMDYNDLFENVDFITLKTSKVETFEIQAISEVDLNYNAVLDLGADVSVVPMNMGSLGKRAFQEVEQLLRTGRPAQILESKETPGDGMGLPYGIASPNARSSVLQHARSSVLQHARSSVLQPSPLNKVRSAPTLPKVRQAKPVEPEPDSDDESEEVKKAKLAKGPKRSVALKIAARRVLDIDPPELPMSKHKVQGIRGLEHHELVNIGALQNSCELHEVNHCSEVALKKHVSRPAPTCTFCAECKIGDLLCAMVYSGRSSPVQSLQLLSGSTFSLQGRKRSCALWRS</sequence>
<keyword evidence="1" id="KW-0175">Coiled coil</keyword>
<organism evidence="3 4">
    <name type="scientific">Durusdinium trenchii</name>
    <dbReference type="NCBI Taxonomy" id="1381693"/>
    <lineage>
        <taxon>Eukaryota</taxon>
        <taxon>Sar</taxon>
        <taxon>Alveolata</taxon>
        <taxon>Dinophyceae</taxon>
        <taxon>Suessiales</taxon>
        <taxon>Symbiodiniaceae</taxon>
        <taxon>Durusdinium</taxon>
    </lineage>
</organism>
<evidence type="ECO:0000313" key="3">
    <source>
        <dbReference type="EMBL" id="CAK9007517.1"/>
    </source>
</evidence>
<gene>
    <name evidence="3" type="ORF">SCF082_LOCUS9490</name>
</gene>
<evidence type="ECO:0000313" key="4">
    <source>
        <dbReference type="Proteomes" id="UP001642464"/>
    </source>
</evidence>
<comment type="caution">
    <text evidence="3">The sequence shown here is derived from an EMBL/GenBank/DDBJ whole genome shotgun (WGS) entry which is preliminary data.</text>
</comment>
<name>A0ABP0IZK2_9DINO</name>
<dbReference type="Proteomes" id="UP001642464">
    <property type="component" value="Unassembled WGS sequence"/>
</dbReference>
<feature type="compositionally biased region" description="Basic and acidic residues" evidence="2">
    <location>
        <begin position="24"/>
        <end position="40"/>
    </location>
</feature>
<feature type="region of interest" description="Disordered" evidence="2">
    <location>
        <begin position="435"/>
        <end position="482"/>
    </location>
</feature>
<evidence type="ECO:0000256" key="1">
    <source>
        <dbReference type="SAM" id="Coils"/>
    </source>
</evidence>
<dbReference type="EMBL" id="CAXAMM010005513">
    <property type="protein sequence ID" value="CAK9007517.1"/>
    <property type="molecule type" value="Genomic_DNA"/>
</dbReference>
<keyword evidence="4" id="KW-1185">Reference proteome</keyword>
<accession>A0ABP0IZK2</accession>
<feature type="region of interest" description="Disordered" evidence="2">
    <location>
        <begin position="24"/>
        <end position="50"/>
    </location>
</feature>
<feature type="compositionally biased region" description="Acidic residues" evidence="2">
    <location>
        <begin position="466"/>
        <end position="475"/>
    </location>
</feature>
<feature type="coiled-coil region" evidence="1">
    <location>
        <begin position="69"/>
        <end position="96"/>
    </location>
</feature>
<proteinExistence type="predicted"/>
<protein>
    <submittedName>
        <fullName evidence="3">Retrovirus-related Pol polyprotein from transposon TNT 1-94</fullName>
    </submittedName>
</protein>